<dbReference type="CDD" id="cd00054">
    <property type="entry name" value="EGF_CA"/>
    <property type="match status" value="2"/>
</dbReference>
<dbReference type="SUPFAM" id="SSF56496">
    <property type="entry name" value="Fibrinogen C-terminal domain-like"/>
    <property type="match status" value="1"/>
</dbReference>
<comment type="caution">
    <text evidence="6">Lacks conserved residue(s) required for the propagation of feature annotation.</text>
</comment>
<keyword evidence="4 6" id="KW-1015">Disulfide bond</keyword>
<dbReference type="AlphaFoldDB" id="A0A915AE27"/>
<evidence type="ECO:0000259" key="9">
    <source>
        <dbReference type="PROSITE" id="PS50026"/>
    </source>
</evidence>
<keyword evidence="3" id="KW-0722">Serine protease inhibitor</keyword>
<evidence type="ECO:0000256" key="8">
    <source>
        <dbReference type="SAM" id="SignalP"/>
    </source>
</evidence>
<evidence type="ECO:0000256" key="6">
    <source>
        <dbReference type="PROSITE-ProRule" id="PRU00076"/>
    </source>
</evidence>
<dbReference type="PANTHER" id="PTHR11339:SF373">
    <property type="entry name" value="VWFD DOMAIN-CONTAINING PROTEIN"/>
    <property type="match status" value="1"/>
</dbReference>
<dbReference type="SMART" id="SM00186">
    <property type="entry name" value="FBG"/>
    <property type="match status" value="1"/>
</dbReference>
<dbReference type="InterPro" id="IPR001881">
    <property type="entry name" value="EGF-like_Ca-bd_dom"/>
</dbReference>
<dbReference type="PANTHER" id="PTHR11339">
    <property type="entry name" value="EXTRACELLULAR MATRIX GLYCOPROTEIN RELATED"/>
    <property type="match status" value="1"/>
</dbReference>
<dbReference type="Proteomes" id="UP000887569">
    <property type="component" value="Unplaced"/>
</dbReference>
<dbReference type="PROSITE" id="PS00010">
    <property type="entry name" value="ASX_HYDROXYL"/>
    <property type="match status" value="1"/>
</dbReference>
<keyword evidence="1 6" id="KW-0245">EGF-like domain</keyword>
<protein>
    <submittedName>
        <fullName evidence="13 14">Uncharacterized protein</fullName>
    </submittedName>
</protein>
<dbReference type="InterPro" id="IPR036056">
    <property type="entry name" value="Fibrinogen-like_C"/>
</dbReference>
<feature type="disulfide bond" evidence="6">
    <location>
        <begin position="97"/>
        <end position="106"/>
    </location>
</feature>
<dbReference type="PROSITE" id="PS51233">
    <property type="entry name" value="VWFD"/>
    <property type="match status" value="1"/>
</dbReference>
<feature type="domain" description="EGF-like" evidence="9">
    <location>
        <begin position="108"/>
        <end position="147"/>
    </location>
</feature>
<dbReference type="InterPro" id="IPR000742">
    <property type="entry name" value="EGF"/>
</dbReference>
<evidence type="ECO:0000313" key="13">
    <source>
        <dbReference type="WBParaSite" id="PgR006_g052_t01"/>
    </source>
</evidence>
<dbReference type="SUPFAM" id="SSF57567">
    <property type="entry name" value="Serine protease inhibitors"/>
    <property type="match status" value="1"/>
</dbReference>
<feature type="region of interest" description="Disordered" evidence="7">
    <location>
        <begin position="1071"/>
        <end position="1099"/>
    </location>
</feature>
<dbReference type="CDD" id="cd19941">
    <property type="entry name" value="TIL"/>
    <property type="match status" value="1"/>
</dbReference>
<dbReference type="InterPro" id="IPR050780">
    <property type="entry name" value="Mucin_vWF_Thrombospondin_sf"/>
</dbReference>
<dbReference type="NCBIfam" id="NF040941">
    <property type="entry name" value="GGGWT_bact"/>
    <property type="match status" value="1"/>
</dbReference>
<evidence type="ECO:0000256" key="1">
    <source>
        <dbReference type="ARBA" id="ARBA00022536"/>
    </source>
</evidence>
<dbReference type="InterPro" id="IPR001846">
    <property type="entry name" value="VWF_type-D"/>
</dbReference>
<dbReference type="WBParaSite" id="PgR006_g052_t03">
    <property type="protein sequence ID" value="PgR006_g052_t03"/>
    <property type="gene ID" value="PgR006_g052"/>
</dbReference>
<evidence type="ECO:0000313" key="14">
    <source>
        <dbReference type="WBParaSite" id="PgR006_g052_t03"/>
    </source>
</evidence>
<accession>A0A915AE27</accession>
<dbReference type="PROSITE" id="PS01186">
    <property type="entry name" value="EGF_2"/>
    <property type="match status" value="1"/>
</dbReference>
<dbReference type="SUPFAM" id="SSF57196">
    <property type="entry name" value="EGF/Laminin"/>
    <property type="match status" value="2"/>
</dbReference>
<reference evidence="13 14" key="1">
    <citation type="submission" date="2022-11" db="UniProtKB">
        <authorList>
            <consortium name="WormBaseParasite"/>
        </authorList>
    </citation>
    <scope>IDENTIFICATION</scope>
</reference>
<dbReference type="InterPro" id="IPR002181">
    <property type="entry name" value="Fibrinogen_a/b/g_C_dom"/>
</dbReference>
<sequence length="1164" mass="129883">RMTKLLNIFLIVNAVFIAAESFLPAQNEGVNAVKCSVDGKKKRCYSATKVPKIVNELLKRLRTTAYTSPYSTSCLHDPCMNGGTCTLVDAGTYRCDCPPEYAGERCEKKLECGQNTCGKNAECSIGNHQITCVCKRGFTGDPLVDCSQRTVTALILGDQHYRTFDGCHFDYMGTCPYYFVVPCDGTLPEPFGRFIIKAKNTFPFKDSSASSLRQIQVEIYGLSLYVDVSTHHLYVDGISTAMPYFYPNDQNATVSVTYINRMVLIHTDTNIVIRFTSGLLSVQIPDVDALRGPDVLCGLAGNIDSNCLNDFRTLDGSTLWNNNCRPKNRKNKFGDSYIITDPNDFFKPDHRDDSRCLRGDELKLPHHEREVPMNVAHKCEEIRNAEYGHGLFAKCQGLHDINESFKDCVHDTCFGSTQKDKAEAHCQALEVFVKLCQSSLPNTPLQWRKEMNCDELNCPTHSTPKMCATACPRTCQNPNPSLQCNEACSEGCECDQGYYLDTSDPAHPECVKLEQCGRNDRDGNHHPTEEIWPSEDCRSINVCKNGTLYAERINCSKNAICERNARNRIHRHSCTEGFPSDGYECVGIDECADPKKCNAHRGHGICLNISGSYACYCKWQYDSDANCEEYRPRRHCADLFLYHNKTKNGVYTIRPFSSTSGPGASREVSVYCDMKTAGGGWTLMSSSLSDSMSNKTFKEYVTGFGDPSVKDVWLGLDIIHQMTKEMNTSLRVNLHYCTNQGIPTETGALDDIYSTYCTYAIFKVLSRSEGYAVDIPFSCRGTDVIEEDGWVRWTNDDRPKFTAFDSANASCSELYRNTGWWYDKRDASCGAANLNGNRYKCNSRPSNLDLKYYLKWNSNAVSAAELLLRPTDFPHYDRSEELHDVTSLTAHNDSVPHYSSETSINSTSIHKDITKNSTPFRKYNDTAAIPTKTINVNEDEKDKKMQTINATAAGADNESVSNSRPHERDITEILYENRSLSSKRTELEPESSLSPLNISNSTDSLFPTTMVAGKSISSPAQMAITKAGAIPHNKFSLTREVNEIPINIKQNISTESDTLFNFIITKEPTSSSNFSMRSAKQKQISTTSTESAQQSIRSTQKTIKLTTKLMKGTKSGSTTTLAATETSESTEPITPEPTELTTAEAMEPTTTEVTEMTTITQEPH</sequence>
<evidence type="ECO:0000259" key="10">
    <source>
        <dbReference type="PROSITE" id="PS51233"/>
    </source>
</evidence>
<feature type="domain" description="EGF-like" evidence="9">
    <location>
        <begin position="70"/>
        <end position="107"/>
    </location>
</feature>
<evidence type="ECO:0000256" key="7">
    <source>
        <dbReference type="SAM" id="MobiDB-lite"/>
    </source>
</evidence>
<evidence type="ECO:0000256" key="5">
    <source>
        <dbReference type="ARBA" id="ARBA00023180"/>
    </source>
</evidence>
<dbReference type="InterPro" id="IPR014716">
    <property type="entry name" value="Fibrinogen_a/b/g_C_1"/>
</dbReference>
<dbReference type="Pfam" id="PF01826">
    <property type="entry name" value="TIL"/>
    <property type="match status" value="1"/>
</dbReference>
<dbReference type="Pfam" id="PF00147">
    <property type="entry name" value="Fibrinogen_C"/>
    <property type="match status" value="1"/>
</dbReference>
<keyword evidence="8" id="KW-0732">Signal</keyword>
<feature type="chain" id="PRO_5038324280" evidence="8">
    <location>
        <begin position="22"/>
        <end position="1164"/>
    </location>
</feature>
<dbReference type="InterPro" id="IPR002919">
    <property type="entry name" value="TIL_dom"/>
</dbReference>
<keyword evidence="2" id="KW-0677">Repeat</keyword>
<name>A0A915AE27_PARUN</name>
<dbReference type="PROSITE" id="PS51406">
    <property type="entry name" value="FIBRINOGEN_C_2"/>
    <property type="match status" value="1"/>
</dbReference>
<dbReference type="PROSITE" id="PS00022">
    <property type="entry name" value="EGF_1"/>
    <property type="match status" value="1"/>
</dbReference>
<feature type="compositionally biased region" description="Low complexity" evidence="7">
    <location>
        <begin position="1118"/>
        <end position="1164"/>
    </location>
</feature>
<evidence type="ECO:0000256" key="3">
    <source>
        <dbReference type="ARBA" id="ARBA00022900"/>
    </source>
</evidence>
<keyword evidence="5" id="KW-0325">Glycoprotein</keyword>
<evidence type="ECO:0000256" key="2">
    <source>
        <dbReference type="ARBA" id="ARBA00022737"/>
    </source>
</evidence>
<dbReference type="SMART" id="SM00181">
    <property type="entry name" value="EGF"/>
    <property type="match status" value="4"/>
</dbReference>
<feature type="domain" description="Fibrinogen C-terminal" evidence="11">
    <location>
        <begin position="627"/>
        <end position="872"/>
    </location>
</feature>
<evidence type="ECO:0000259" key="11">
    <source>
        <dbReference type="PROSITE" id="PS51406"/>
    </source>
</evidence>
<dbReference type="Pfam" id="PF00008">
    <property type="entry name" value="EGF"/>
    <property type="match status" value="1"/>
</dbReference>
<keyword evidence="12" id="KW-1185">Reference proteome</keyword>
<dbReference type="GO" id="GO:0004867">
    <property type="term" value="F:serine-type endopeptidase inhibitor activity"/>
    <property type="evidence" value="ECO:0007669"/>
    <property type="project" value="UniProtKB-KW"/>
</dbReference>
<dbReference type="FunFam" id="2.10.25.10:FF:000095">
    <property type="entry name" value="Notch, isoform B"/>
    <property type="match status" value="1"/>
</dbReference>
<feature type="region of interest" description="Disordered" evidence="7">
    <location>
        <begin position="1111"/>
        <end position="1164"/>
    </location>
</feature>
<evidence type="ECO:0000256" key="4">
    <source>
        <dbReference type="ARBA" id="ARBA00023157"/>
    </source>
</evidence>
<dbReference type="InterPro" id="IPR036084">
    <property type="entry name" value="Ser_inhib-like_sf"/>
</dbReference>
<dbReference type="GO" id="GO:0005509">
    <property type="term" value="F:calcium ion binding"/>
    <property type="evidence" value="ECO:0007669"/>
    <property type="project" value="InterPro"/>
</dbReference>
<dbReference type="WBParaSite" id="PgR006_g052_t01">
    <property type="protein sequence ID" value="PgR006_g052_t01"/>
    <property type="gene ID" value="PgR006_g052"/>
</dbReference>
<dbReference type="Gene3D" id="2.10.25.10">
    <property type="entry name" value="Laminin"/>
    <property type="match status" value="3"/>
</dbReference>
<dbReference type="SMART" id="SM00179">
    <property type="entry name" value="EGF_CA"/>
    <property type="match status" value="2"/>
</dbReference>
<evidence type="ECO:0000313" key="12">
    <source>
        <dbReference type="Proteomes" id="UP000887569"/>
    </source>
</evidence>
<dbReference type="GO" id="GO:0031012">
    <property type="term" value="C:extracellular matrix"/>
    <property type="evidence" value="ECO:0007669"/>
    <property type="project" value="TreeGrafter"/>
</dbReference>
<dbReference type="PROSITE" id="PS50026">
    <property type="entry name" value="EGF_3"/>
    <property type="match status" value="2"/>
</dbReference>
<dbReference type="Pfam" id="PF00094">
    <property type="entry name" value="VWD"/>
    <property type="match status" value="1"/>
</dbReference>
<proteinExistence type="predicted"/>
<feature type="signal peptide" evidence="8">
    <location>
        <begin position="1"/>
        <end position="21"/>
    </location>
</feature>
<dbReference type="InterPro" id="IPR000152">
    <property type="entry name" value="EGF-type_Asp/Asn_hydroxyl_site"/>
</dbReference>
<keyword evidence="3" id="KW-0646">Protease inhibitor</keyword>
<dbReference type="GO" id="GO:0005615">
    <property type="term" value="C:extracellular space"/>
    <property type="evidence" value="ECO:0007669"/>
    <property type="project" value="TreeGrafter"/>
</dbReference>
<dbReference type="Gene3D" id="3.90.215.10">
    <property type="entry name" value="Gamma Fibrinogen, chain A, domain 1"/>
    <property type="match status" value="1"/>
</dbReference>
<organism evidence="12 14">
    <name type="scientific">Parascaris univalens</name>
    <name type="common">Nematode worm</name>
    <dbReference type="NCBI Taxonomy" id="6257"/>
    <lineage>
        <taxon>Eukaryota</taxon>
        <taxon>Metazoa</taxon>
        <taxon>Ecdysozoa</taxon>
        <taxon>Nematoda</taxon>
        <taxon>Chromadorea</taxon>
        <taxon>Rhabditida</taxon>
        <taxon>Spirurina</taxon>
        <taxon>Ascaridomorpha</taxon>
        <taxon>Ascaridoidea</taxon>
        <taxon>Ascarididae</taxon>
        <taxon>Parascaris</taxon>
    </lineage>
</organism>
<dbReference type="SMART" id="SM00216">
    <property type="entry name" value="VWD"/>
    <property type="match status" value="1"/>
</dbReference>
<feature type="domain" description="VWFD" evidence="10">
    <location>
        <begin position="151"/>
        <end position="345"/>
    </location>
</feature>